<reference evidence="1" key="2">
    <citation type="journal article" date="2015" name="Data Brief">
        <title>Shoot transcriptome of the giant reed, Arundo donax.</title>
        <authorList>
            <person name="Barrero R.A."/>
            <person name="Guerrero F.D."/>
            <person name="Moolhuijzen P."/>
            <person name="Goolsby J.A."/>
            <person name="Tidwell J."/>
            <person name="Bellgard S.E."/>
            <person name="Bellgard M.I."/>
        </authorList>
    </citation>
    <scope>NUCLEOTIDE SEQUENCE</scope>
    <source>
        <tissue evidence="1">Shoot tissue taken approximately 20 cm above the soil surface</tissue>
    </source>
</reference>
<accession>A0A0A9GIK2</accession>
<proteinExistence type="predicted"/>
<protein>
    <submittedName>
        <fullName evidence="1">Uncharacterized protein</fullName>
    </submittedName>
</protein>
<sequence length="75" mass="8769">MSQQVALEYSQLDTKSPKVEVRQKINKAANNTFRHHRKPMTEYNKKAVYSSAPMPEVLCYTDSQTVLFYIRKTND</sequence>
<dbReference type="EMBL" id="GBRH01173589">
    <property type="protein sequence ID" value="JAE24307.1"/>
    <property type="molecule type" value="Transcribed_RNA"/>
</dbReference>
<name>A0A0A9GIK2_ARUDO</name>
<evidence type="ECO:0000313" key="1">
    <source>
        <dbReference type="EMBL" id="JAE24307.1"/>
    </source>
</evidence>
<organism evidence="1">
    <name type="scientific">Arundo donax</name>
    <name type="common">Giant reed</name>
    <name type="synonym">Donax arundinaceus</name>
    <dbReference type="NCBI Taxonomy" id="35708"/>
    <lineage>
        <taxon>Eukaryota</taxon>
        <taxon>Viridiplantae</taxon>
        <taxon>Streptophyta</taxon>
        <taxon>Embryophyta</taxon>
        <taxon>Tracheophyta</taxon>
        <taxon>Spermatophyta</taxon>
        <taxon>Magnoliopsida</taxon>
        <taxon>Liliopsida</taxon>
        <taxon>Poales</taxon>
        <taxon>Poaceae</taxon>
        <taxon>PACMAD clade</taxon>
        <taxon>Arundinoideae</taxon>
        <taxon>Arundineae</taxon>
        <taxon>Arundo</taxon>
    </lineage>
</organism>
<dbReference type="AlphaFoldDB" id="A0A0A9GIK2"/>
<reference evidence="1" key="1">
    <citation type="submission" date="2014-09" db="EMBL/GenBank/DDBJ databases">
        <authorList>
            <person name="Magalhaes I.L.F."/>
            <person name="Oliveira U."/>
            <person name="Santos F.R."/>
            <person name="Vidigal T.H.D.A."/>
            <person name="Brescovit A.D."/>
            <person name="Santos A.J."/>
        </authorList>
    </citation>
    <scope>NUCLEOTIDE SEQUENCE</scope>
    <source>
        <tissue evidence="1">Shoot tissue taken approximately 20 cm above the soil surface</tissue>
    </source>
</reference>